<dbReference type="PANTHER" id="PTHR36367:SF2">
    <property type="entry name" value="TRANSMEMBRANE PROTEIN"/>
    <property type="match status" value="1"/>
</dbReference>
<dbReference type="PANTHER" id="PTHR36367">
    <property type="entry name" value="TRANSMEMBRANE PROTEIN"/>
    <property type="match status" value="1"/>
</dbReference>
<evidence type="ECO:0000313" key="3">
    <source>
        <dbReference type="Proteomes" id="UP000091857"/>
    </source>
</evidence>
<comment type="caution">
    <text evidence="2">The sequence shown here is derived from an EMBL/GenBank/DDBJ whole genome shotgun (WGS) entry which is preliminary data.</text>
</comment>
<dbReference type="EMBL" id="CM004400">
    <property type="protein sequence ID" value="OAY31291.1"/>
    <property type="molecule type" value="Genomic_DNA"/>
</dbReference>
<dbReference type="Gramene" id="Manes.14G100000.1.v8.1">
    <property type="protein sequence ID" value="Manes.14G100000.1.v8.1.CDS"/>
    <property type="gene ID" value="Manes.14G100000.v8.1"/>
</dbReference>
<dbReference type="AlphaFoldDB" id="A0A2C9UKK9"/>
<feature type="transmembrane region" description="Helical" evidence="1">
    <location>
        <begin position="172"/>
        <end position="191"/>
    </location>
</feature>
<dbReference type="Proteomes" id="UP000091857">
    <property type="component" value="Chromosome 14"/>
</dbReference>
<feature type="transmembrane region" description="Helical" evidence="1">
    <location>
        <begin position="203"/>
        <end position="221"/>
    </location>
</feature>
<sequence>MANSVMATTQALLCNNCYPNSFSPATKPYNSKLSVSRHYRLYKNDENCKAWSITKPLFSDQKIGSKLMNLVVCYAARRKPTISNATISSDEGNDYKLGKVLQIILWVLEGVYILWLFLLPYAPGDPVWAISKETVNSLIGLSLNFFFILPLMNSVGIHLIDAPVLHPVSEGLFNFVIGWTFMFAPLLFTDYKRNRYQGSLDVLWGLQMFLTNTFLIPYMAIRLNEADAESTPRKHSQLGTVMTNGAPIVGLIGGFACLVSALWAFYGRMDGNFGSMADRWEFLFSYLGSERLAYAFIWDICLYIIFQPWLIGENLQNIQESKVDVVNFLRFIPVVGLVAYLLCLKLDEEL</sequence>
<proteinExistence type="predicted"/>
<organism evidence="2 3">
    <name type="scientific">Manihot esculenta</name>
    <name type="common">Cassava</name>
    <name type="synonym">Jatropha manihot</name>
    <dbReference type="NCBI Taxonomy" id="3983"/>
    <lineage>
        <taxon>Eukaryota</taxon>
        <taxon>Viridiplantae</taxon>
        <taxon>Streptophyta</taxon>
        <taxon>Embryophyta</taxon>
        <taxon>Tracheophyta</taxon>
        <taxon>Spermatophyta</taxon>
        <taxon>Magnoliopsida</taxon>
        <taxon>eudicotyledons</taxon>
        <taxon>Gunneridae</taxon>
        <taxon>Pentapetalae</taxon>
        <taxon>rosids</taxon>
        <taxon>fabids</taxon>
        <taxon>Malpighiales</taxon>
        <taxon>Euphorbiaceae</taxon>
        <taxon>Crotonoideae</taxon>
        <taxon>Manihoteae</taxon>
        <taxon>Manihot</taxon>
    </lineage>
</organism>
<feature type="transmembrane region" description="Helical" evidence="1">
    <location>
        <begin position="323"/>
        <end position="342"/>
    </location>
</feature>
<keyword evidence="1" id="KW-1133">Transmembrane helix</keyword>
<dbReference type="STRING" id="3983.A0A2C9UKK9"/>
<keyword evidence="1" id="KW-0812">Transmembrane</keyword>
<feature type="transmembrane region" description="Helical" evidence="1">
    <location>
        <begin position="292"/>
        <end position="311"/>
    </location>
</feature>
<keyword evidence="3" id="KW-1185">Reference proteome</keyword>
<feature type="transmembrane region" description="Helical" evidence="1">
    <location>
        <begin position="138"/>
        <end position="160"/>
    </location>
</feature>
<evidence type="ECO:0000313" key="2">
    <source>
        <dbReference type="EMBL" id="OAY31291.1"/>
    </source>
</evidence>
<name>A0A2C9UKK9_MANES</name>
<evidence type="ECO:0000256" key="1">
    <source>
        <dbReference type="SAM" id="Phobius"/>
    </source>
</evidence>
<feature type="transmembrane region" description="Helical" evidence="1">
    <location>
        <begin position="100"/>
        <end position="118"/>
    </location>
</feature>
<feature type="transmembrane region" description="Helical" evidence="1">
    <location>
        <begin position="241"/>
        <end position="266"/>
    </location>
</feature>
<reference evidence="3" key="1">
    <citation type="journal article" date="2016" name="Nat. Biotechnol.">
        <title>Sequencing wild and cultivated cassava and related species reveals extensive interspecific hybridization and genetic diversity.</title>
        <authorList>
            <person name="Bredeson J.V."/>
            <person name="Lyons J.B."/>
            <person name="Prochnik S.E."/>
            <person name="Wu G.A."/>
            <person name="Ha C.M."/>
            <person name="Edsinger-Gonzales E."/>
            <person name="Grimwood J."/>
            <person name="Schmutz J."/>
            <person name="Rabbi I.Y."/>
            <person name="Egesi C."/>
            <person name="Nauluvula P."/>
            <person name="Lebot V."/>
            <person name="Ndunguru J."/>
            <person name="Mkamilo G."/>
            <person name="Bart R.S."/>
            <person name="Setter T.L."/>
            <person name="Gleadow R.M."/>
            <person name="Kulakow P."/>
            <person name="Ferguson M.E."/>
            <person name="Rounsley S."/>
            <person name="Rokhsar D.S."/>
        </authorList>
    </citation>
    <scope>NUCLEOTIDE SEQUENCE [LARGE SCALE GENOMIC DNA]</scope>
    <source>
        <strain evidence="3">cv. AM560-2</strain>
    </source>
</reference>
<keyword evidence="1" id="KW-0472">Membrane</keyword>
<dbReference type="OrthoDB" id="1925356at2759"/>
<accession>A0A2C9UKK9</accession>
<evidence type="ECO:0008006" key="4">
    <source>
        <dbReference type="Google" id="ProtNLM"/>
    </source>
</evidence>
<gene>
    <name evidence="2" type="ORF">MANES_14G100000v8</name>
</gene>
<protein>
    <recommendedName>
        <fullName evidence="4">Transmembrane protein</fullName>
    </recommendedName>
</protein>